<reference evidence="1" key="1">
    <citation type="submission" date="2022-07" db="EMBL/GenBank/DDBJ databases">
        <authorList>
            <person name="Macas J."/>
            <person name="Novak P."/>
            <person name="Neumann P."/>
        </authorList>
    </citation>
    <scope>NUCLEOTIDE SEQUENCE</scope>
</reference>
<evidence type="ECO:0000313" key="2">
    <source>
        <dbReference type="Proteomes" id="UP001152523"/>
    </source>
</evidence>
<comment type="caution">
    <text evidence="1">The sequence shown here is derived from an EMBL/GenBank/DDBJ whole genome shotgun (WGS) entry which is preliminary data.</text>
</comment>
<protein>
    <submittedName>
        <fullName evidence="1">Uncharacterized protein</fullName>
    </submittedName>
</protein>
<evidence type="ECO:0000313" key="1">
    <source>
        <dbReference type="EMBL" id="CAH9104886.1"/>
    </source>
</evidence>
<proteinExistence type="predicted"/>
<dbReference type="Proteomes" id="UP001152523">
    <property type="component" value="Unassembled WGS sequence"/>
</dbReference>
<dbReference type="EMBL" id="CAMAPF010000128">
    <property type="protein sequence ID" value="CAH9104886.1"/>
    <property type="molecule type" value="Genomic_DNA"/>
</dbReference>
<dbReference type="AlphaFoldDB" id="A0AAV0DLW3"/>
<sequence length="101" mass="11845">MHDKVKRKTFHRNVTRLVSQNGWKYQGVDKAIIMRNGWSVTMFTAGTNSLFEQRVVVDQSLPKLIQWHRIGVHNDMFGSYVLQQLNKNFMFMLKQGFSLIA</sequence>
<keyword evidence="2" id="KW-1185">Reference proteome</keyword>
<gene>
    <name evidence="1" type="ORF">CEPIT_LOCUS16948</name>
</gene>
<name>A0AAV0DLW3_9ASTE</name>
<organism evidence="1 2">
    <name type="scientific">Cuscuta epithymum</name>
    <dbReference type="NCBI Taxonomy" id="186058"/>
    <lineage>
        <taxon>Eukaryota</taxon>
        <taxon>Viridiplantae</taxon>
        <taxon>Streptophyta</taxon>
        <taxon>Embryophyta</taxon>
        <taxon>Tracheophyta</taxon>
        <taxon>Spermatophyta</taxon>
        <taxon>Magnoliopsida</taxon>
        <taxon>eudicotyledons</taxon>
        <taxon>Gunneridae</taxon>
        <taxon>Pentapetalae</taxon>
        <taxon>asterids</taxon>
        <taxon>lamiids</taxon>
        <taxon>Solanales</taxon>
        <taxon>Convolvulaceae</taxon>
        <taxon>Cuscuteae</taxon>
        <taxon>Cuscuta</taxon>
        <taxon>Cuscuta subgen. Cuscuta</taxon>
    </lineage>
</organism>
<accession>A0AAV0DLW3</accession>